<dbReference type="InterPro" id="IPR001173">
    <property type="entry name" value="Glyco_trans_2-like"/>
</dbReference>
<evidence type="ECO:0000259" key="1">
    <source>
        <dbReference type="Pfam" id="PF00535"/>
    </source>
</evidence>
<keyword evidence="2" id="KW-0808">Transferase</keyword>
<evidence type="ECO:0000313" key="3">
    <source>
        <dbReference type="Proteomes" id="UP000182584"/>
    </source>
</evidence>
<dbReference type="OrthoDB" id="9807674at2"/>
<dbReference type="EMBL" id="FOGJ01000040">
    <property type="protein sequence ID" value="SES40189.1"/>
    <property type="molecule type" value="Genomic_DNA"/>
</dbReference>
<dbReference type="Proteomes" id="UP000182584">
    <property type="component" value="Unassembled WGS sequence"/>
</dbReference>
<dbReference type="CDD" id="cd00761">
    <property type="entry name" value="Glyco_tranf_GTA_type"/>
    <property type="match status" value="1"/>
</dbReference>
<protein>
    <submittedName>
        <fullName evidence="2">Glycosyl transferase family 2</fullName>
    </submittedName>
</protein>
<dbReference type="AlphaFoldDB" id="A0A1H9X272"/>
<proteinExistence type="predicted"/>
<gene>
    <name evidence="2" type="ORF">SAMN04487884_1409</name>
</gene>
<dbReference type="RefSeq" id="WP_074758826.1">
    <property type="nucleotide sequence ID" value="NZ_FOGJ01000040.1"/>
</dbReference>
<dbReference type="SUPFAM" id="SSF53448">
    <property type="entry name" value="Nucleotide-diphospho-sugar transferases"/>
    <property type="match status" value="1"/>
</dbReference>
<feature type="domain" description="Glycosyltransferase 2-like" evidence="1">
    <location>
        <begin position="79"/>
        <end position="205"/>
    </location>
</feature>
<accession>A0A1H9X272</accession>
<evidence type="ECO:0000313" key="2">
    <source>
        <dbReference type="EMBL" id="SES40189.1"/>
    </source>
</evidence>
<dbReference type="InterPro" id="IPR029044">
    <property type="entry name" value="Nucleotide-diphossugar_trans"/>
</dbReference>
<dbReference type="Gene3D" id="3.90.550.10">
    <property type="entry name" value="Spore Coat Polysaccharide Biosynthesis Protein SpsA, Chain A"/>
    <property type="match status" value="1"/>
</dbReference>
<reference evidence="2 3" key="1">
    <citation type="submission" date="2016-10" db="EMBL/GenBank/DDBJ databases">
        <authorList>
            <person name="de Groot N.N."/>
        </authorList>
    </citation>
    <scope>NUCLEOTIDE SEQUENCE [LARGE SCALE GENOMIC DNA]</scope>
    <source>
        <strain evidence="2 3">AR40</strain>
    </source>
</reference>
<dbReference type="PANTHER" id="PTHR22916:SF3">
    <property type="entry name" value="UDP-GLCNAC:BETAGAL BETA-1,3-N-ACETYLGLUCOSAMINYLTRANSFERASE-LIKE PROTEIN 1"/>
    <property type="match status" value="1"/>
</dbReference>
<name>A0A1H9X272_BUTFI</name>
<dbReference type="GO" id="GO:0016758">
    <property type="term" value="F:hexosyltransferase activity"/>
    <property type="evidence" value="ECO:0007669"/>
    <property type="project" value="UniProtKB-ARBA"/>
</dbReference>
<dbReference type="Pfam" id="PF00535">
    <property type="entry name" value="Glycos_transf_2"/>
    <property type="match status" value="1"/>
</dbReference>
<sequence>MSVISKLKGNIFVQRSFKILKCIIRKLLVVIIHIVPGGRRNVPYSIEQSTEILNQIKQYEEKNIDQTLLRSSPCDVAISIIIPVYNCEKYLEECLNSINNQKTTFTYEVIIINDGSTDRSAEIINKYNDDHFIIVSEPNSGQAVARNLGLSLARGSYITFIDADDFVSDNYIESMIKKAQSTDADIVLSCYSNCNYSSNINNTCYFGDHVYTNFYGYLGKSGVPWGKIYKRKLWENVSYPDNIAFEDTIILNVIYRRCLKLVTNDNCIYYYRIHDTNTIKQILGTPKAIDSIWSVKYSLNLCNKLGITPTIDYYYALLLQTSIHVYYRLRGYDRKTKMAAFICLRDLVISYRNSINMSLPRFPNIILEKLDMAFVNGNYTLWKLCSLCYQSHNYTLKVRSEE</sequence>
<organism evidence="2 3">
    <name type="scientific">Butyrivibrio fibrisolvens</name>
    <dbReference type="NCBI Taxonomy" id="831"/>
    <lineage>
        <taxon>Bacteria</taxon>
        <taxon>Bacillati</taxon>
        <taxon>Bacillota</taxon>
        <taxon>Clostridia</taxon>
        <taxon>Lachnospirales</taxon>
        <taxon>Lachnospiraceae</taxon>
        <taxon>Butyrivibrio</taxon>
    </lineage>
</organism>
<dbReference type="PANTHER" id="PTHR22916">
    <property type="entry name" value="GLYCOSYLTRANSFERASE"/>
    <property type="match status" value="1"/>
</dbReference>